<name>A0A0L0HNB0_SPIPD</name>
<dbReference type="EMBL" id="KQ257453">
    <property type="protein sequence ID" value="KND02553.1"/>
    <property type="molecule type" value="Genomic_DNA"/>
</dbReference>
<dbReference type="InParanoid" id="A0A0L0HNB0"/>
<organism evidence="3 4">
    <name type="scientific">Spizellomyces punctatus (strain DAOM BR117)</name>
    <dbReference type="NCBI Taxonomy" id="645134"/>
    <lineage>
        <taxon>Eukaryota</taxon>
        <taxon>Fungi</taxon>
        <taxon>Fungi incertae sedis</taxon>
        <taxon>Chytridiomycota</taxon>
        <taxon>Chytridiomycota incertae sedis</taxon>
        <taxon>Chytridiomycetes</taxon>
        <taxon>Spizellomycetales</taxon>
        <taxon>Spizellomycetaceae</taxon>
        <taxon>Spizellomyces</taxon>
    </lineage>
</organism>
<evidence type="ECO:0000313" key="4">
    <source>
        <dbReference type="Proteomes" id="UP000053201"/>
    </source>
</evidence>
<keyword evidence="4" id="KW-1185">Reference proteome</keyword>
<feature type="compositionally biased region" description="Pro residues" evidence="1">
    <location>
        <begin position="238"/>
        <end position="250"/>
    </location>
</feature>
<keyword evidence="2" id="KW-0472">Membrane</keyword>
<dbReference type="Proteomes" id="UP000053201">
    <property type="component" value="Unassembled WGS sequence"/>
</dbReference>
<dbReference type="GeneID" id="27686559"/>
<evidence type="ECO:0000256" key="1">
    <source>
        <dbReference type="SAM" id="MobiDB-lite"/>
    </source>
</evidence>
<feature type="compositionally biased region" description="Polar residues" evidence="1">
    <location>
        <begin position="92"/>
        <end position="101"/>
    </location>
</feature>
<reference evidence="3 4" key="1">
    <citation type="submission" date="2009-08" db="EMBL/GenBank/DDBJ databases">
        <title>The Genome Sequence of Spizellomyces punctatus strain DAOM BR117.</title>
        <authorList>
            <consortium name="The Broad Institute Genome Sequencing Platform"/>
            <person name="Russ C."/>
            <person name="Cuomo C."/>
            <person name="Shea T."/>
            <person name="Young S.K."/>
            <person name="Zeng Q."/>
            <person name="Koehrsen M."/>
            <person name="Haas B."/>
            <person name="Borodovsky M."/>
            <person name="Guigo R."/>
            <person name="Alvarado L."/>
            <person name="Berlin A."/>
            <person name="Bochicchio J."/>
            <person name="Borenstein D."/>
            <person name="Chapman S."/>
            <person name="Chen Z."/>
            <person name="Engels R."/>
            <person name="Freedman E."/>
            <person name="Gellesch M."/>
            <person name="Goldberg J."/>
            <person name="Griggs A."/>
            <person name="Gujja S."/>
            <person name="Heiman D."/>
            <person name="Hepburn T."/>
            <person name="Howarth C."/>
            <person name="Jen D."/>
            <person name="Larson L."/>
            <person name="Lewis B."/>
            <person name="Mehta T."/>
            <person name="Park D."/>
            <person name="Pearson M."/>
            <person name="Roberts A."/>
            <person name="Saif S."/>
            <person name="Shenoy N."/>
            <person name="Sisk P."/>
            <person name="Stolte C."/>
            <person name="Sykes S."/>
            <person name="Thomson T."/>
            <person name="Walk T."/>
            <person name="White J."/>
            <person name="Yandava C."/>
            <person name="Burger G."/>
            <person name="Gray M.W."/>
            <person name="Holland P.W.H."/>
            <person name="King N."/>
            <person name="Lang F.B.F."/>
            <person name="Roger A.J."/>
            <person name="Ruiz-Trillo I."/>
            <person name="Lander E."/>
            <person name="Nusbaum C."/>
        </authorList>
    </citation>
    <scope>NUCLEOTIDE SEQUENCE [LARGE SCALE GENOMIC DNA]</scope>
    <source>
        <strain evidence="3 4">DAOM BR117</strain>
    </source>
</reference>
<gene>
    <name evidence="3" type="ORF">SPPG_03011</name>
</gene>
<keyword evidence="2" id="KW-0812">Transmembrane</keyword>
<feature type="region of interest" description="Disordered" evidence="1">
    <location>
        <begin position="69"/>
        <end position="119"/>
    </location>
</feature>
<protein>
    <submittedName>
        <fullName evidence="3">Uncharacterized protein</fullName>
    </submittedName>
</protein>
<feature type="region of interest" description="Disordered" evidence="1">
    <location>
        <begin position="231"/>
        <end position="250"/>
    </location>
</feature>
<keyword evidence="2" id="KW-1133">Transmembrane helix</keyword>
<dbReference type="OrthoDB" id="2141908at2759"/>
<dbReference type="RefSeq" id="XP_016610592.1">
    <property type="nucleotide sequence ID" value="XM_016751295.1"/>
</dbReference>
<evidence type="ECO:0000256" key="2">
    <source>
        <dbReference type="SAM" id="Phobius"/>
    </source>
</evidence>
<dbReference type="AlphaFoldDB" id="A0A0L0HNB0"/>
<feature type="region of interest" description="Disordered" evidence="1">
    <location>
        <begin position="29"/>
        <end position="53"/>
    </location>
</feature>
<proteinExistence type="predicted"/>
<accession>A0A0L0HNB0</accession>
<dbReference type="VEuPathDB" id="FungiDB:SPPG_03011"/>
<sequence>MDRKGRTPRILKMAAAAKDGIRTLVDKVAAGRDESDDQNERSPLLADLESAETASAKRTVVLPTAATKARQLRQDQEYQNSIKPALPPRSFLASSSSTLTPDPNADIPSALRAKRQDGLTTSSTARNYGAIAGDYRGSTSASQVIVEVNAATDRAHEVVGKLIERAKLETASSLFKRRARRVESDTWFRKHKSTLLWYGSGVLATLILLCVLWALLSIALTPHRTVPAPAQPAVNPAPGEPPGPQQPLAY</sequence>
<feature type="transmembrane region" description="Helical" evidence="2">
    <location>
        <begin position="195"/>
        <end position="216"/>
    </location>
</feature>
<evidence type="ECO:0000313" key="3">
    <source>
        <dbReference type="EMBL" id="KND02553.1"/>
    </source>
</evidence>